<dbReference type="Pfam" id="PF00664">
    <property type="entry name" value="ABC_membrane"/>
    <property type="match status" value="2"/>
</dbReference>
<evidence type="ECO:0000256" key="5">
    <source>
        <dbReference type="ARBA" id="ARBA00022840"/>
    </source>
</evidence>
<evidence type="ECO:0000256" key="8">
    <source>
        <dbReference type="SAM" id="Phobius"/>
    </source>
</evidence>
<dbReference type="FunFam" id="3.40.50.300:FF:000482">
    <property type="entry name" value="Multidrug resistance-associated protein member 4"/>
    <property type="match status" value="1"/>
</dbReference>
<organism evidence="11 12">
    <name type="scientific">Phyllotreta striolata</name>
    <name type="common">Striped flea beetle</name>
    <name type="synonym">Crioceris striolata</name>
    <dbReference type="NCBI Taxonomy" id="444603"/>
    <lineage>
        <taxon>Eukaryota</taxon>
        <taxon>Metazoa</taxon>
        <taxon>Ecdysozoa</taxon>
        <taxon>Arthropoda</taxon>
        <taxon>Hexapoda</taxon>
        <taxon>Insecta</taxon>
        <taxon>Pterygota</taxon>
        <taxon>Neoptera</taxon>
        <taxon>Endopterygota</taxon>
        <taxon>Coleoptera</taxon>
        <taxon>Polyphaga</taxon>
        <taxon>Cucujiformia</taxon>
        <taxon>Chrysomeloidea</taxon>
        <taxon>Chrysomelidae</taxon>
        <taxon>Galerucinae</taxon>
        <taxon>Alticini</taxon>
        <taxon>Phyllotreta</taxon>
    </lineage>
</organism>
<dbReference type="FunFam" id="1.20.1560.10:FF:000014">
    <property type="entry name" value="Multidrug resistance-associated protein member 4"/>
    <property type="match status" value="1"/>
</dbReference>
<dbReference type="CDD" id="cd18580">
    <property type="entry name" value="ABC_6TM_ABCC_D2"/>
    <property type="match status" value="1"/>
</dbReference>
<dbReference type="FunFam" id="1.20.1560.10:FF:000026">
    <property type="entry name" value="Multidrug resistance-associated protein lethal(2)03659"/>
    <property type="match status" value="1"/>
</dbReference>
<dbReference type="InterPro" id="IPR011527">
    <property type="entry name" value="ABC1_TM_dom"/>
</dbReference>
<comment type="subcellular location">
    <subcellularLocation>
        <location evidence="1">Membrane</location>
        <topology evidence="1">Multi-pass membrane protein</topology>
    </subcellularLocation>
</comment>
<evidence type="ECO:0000256" key="6">
    <source>
        <dbReference type="ARBA" id="ARBA00022989"/>
    </source>
</evidence>
<dbReference type="InterPro" id="IPR017871">
    <property type="entry name" value="ABC_transporter-like_CS"/>
</dbReference>
<keyword evidence="12" id="KW-1185">Reference proteome</keyword>
<reference evidence="11" key="1">
    <citation type="submission" date="2022-01" db="EMBL/GenBank/DDBJ databases">
        <authorList>
            <person name="King R."/>
        </authorList>
    </citation>
    <scope>NUCLEOTIDE SEQUENCE</scope>
</reference>
<feature type="domain" description="ABC transmembrane type-1" evidence="10">
    <location>
        <begin position="762"/>
        <end position="1016"/>
    </location>
</feature>
<accession>A0A9N9TFD1</accession>
<keyword evidence="7 8" id="KW-0472">Membrane</keyword>
<proteinExistence type="predicted"/>
<dbReference type="Proteomes" id="UP001153712">
    <property type="component" value="Chromosome 1"/>
</dbReference>
<feature type="domain" description="ABC transmembrane type-1" evidence="10">
    <location>
        <begin position="97"/>
        <end position="362"/>
    </location>
</feature>
<feature type="domain" description="ABC transporter" evidence="9">
    <location>
        <begin position="1051"/>
        <end position="1284"/>
    </location>
</feature>
<dbReference type="GO" id="GO:0016887">
    <property type="term" value="F:ATP hydrolysis activity"/>
    <property type="evidence" value="ECO:0007669"/>
    <property type="project" value="InterPro"/>
</dbReference>
<dbReference type="InterPro" id="IPR044746">
    <property type="entry name" value="ABCC_6TM_D1"/>
</dbReference>
<dbReference type="InterPro" id="IPR044726">
    <property type="entry name" value="ABCC_6TM_D2"/>
</dbReference>
<dbReference type="InterPro" id="IPR036640">
    <property type="entry name" value="ABC1_TM_sf"/>
</dbReference>
<dbReference type="PROSITE" id="PS50929">
    <property type="entry name" value="ABC_TM1F"/>
    <property type="match status" value="2"/>
</dbReference>
<dbReference type="CDD" id="cd03250">
    <property type="entry name" value="ABCC_MRP_domain1"/>
    <property type="match status" value="1"/>
</dbReference>
<dbReference type="GO" id="GO:0140359">
    <property type="term" value="F:ABC-type transporter activity"/>
    <property type="evidence" value="ECO:0007669"/>
    <property type="project" value="InterPro"/>
</dbReference>
<dbReference type="CDD" id="cd03244">
    <property type="entry name" value="ABCC_MRP_domain2"/>
    <property type="match status" value="1"/>
</dbReference>
<evidence type="ECO:0000256" key="4">
    <source>
        <dbReference type="ARBA" id="ARBA00022741"/>
    </source>
</evidence>
<evidence type="ECO:0000259" key="10">
    <source>
        <dbReference type="PROSITE" id="PS50929"/>
    </source>
</evidence>
<protein>
    <submittedName>
        <fullName evidence="11">Uncharacterized protein</fullName>
    </submittedName>
</protein>
<keyword evidence="4" id="KW-0547">Nucleotide-binding</keyword>
<evidence type="ECO:0000256" key="1">
    <source>
        <dbReference type="ARBA" id="ARBA00004141"/>
    </source>
</evidence>
<feature type="transmembrane region" description="Helical" evidence="8">
    <location>
        <begin position="846"/>
        <end position="868"/>
    </location>
</feature>
<feature type="transmembrane region" description="Helical" evidence="8">
    <location>
        <begin position="874"/>
        <end position="893"/>
    </location>
</feature>
<dbReference type="InterPro" id="IPR003593">
    <property type="entry name" value="AAA+_ATPase"/>
</dbReference>
<keyword evidence="2" id="KW-0813">Transport</keyword>
<evidence type="ECO:0000256" key="7">
    <source>
        <dbReference type="ARBA" id="ARBA00023136"/>
    </source>
</evidence>
<dbReference type="PROSITE" id="PS50893">
    <property type="entry name" value="ABC_TRANSPORTER_2"/>
    <property type="match status" value="2"/>
</dbReference>
<dbReference type="InterPro" id="IPR003439">
    <property type="entry name" value="ABC_transporter-like_ATP-bd"/>
</dbReference>
<feature type="domain" description="ABC transporter" evidence="9">
    <location>
        <begin position="416"/>
        <end position="639"/>
    </location>
</feature>
<dbReference type="GO" id="GO:0005524">
    <property type="term" value="F:ATP binding"/>
    <property type="evidence" value="ECO:0007669"/>
    <property type="project" value="UniProtKB-KW"/>
</dbReference>
<dbReference type="Gene3D" id="3.40.50.300">
    <property type="entry name" value="P-loop containing nucleotide triphosphate hydrolases"/>
    <property type="match status" value="2"/>
</dbReference>
<dbReference type="PANTHER" id="PTHR24223:SF448">
    <property type="entry name" value="FI20146P1-RELATED"/>
    <property type="match status" value="1"/>
</dbReference>
<feature type="transmembrane region" description="Helical" evidence="8">
    <location>
        <begin position="959"/>
        <end position="980"/>
    </location>
</feature>
<dbReference type="Gene3D" id="1.20.1560.10">
    <property type="entry name" value="ABC transporter type 1, transmembrane domain"/>
    <property type="match status" value="2"/>
</dbReference>
<keyword evidence="3 8" id="KW-0812">Transmembrane</keyword>
<keyword evidence="5" id="KW-0067">ATP-binding</keyword>
<dbReference type="SUPFAM" id="SSF90123">
    <property type="entry name" value="ABC transporter transmembrane region"/>
    <property type="match status" value="2"/>
</dbReference>
<evidence type="ECO:0000313" key="12">
    <source>
        <dbReference type="Proteomes" id="UP001153712"/>
    </source>
</evidence>
<dbReference type="PANTHER" id="PTHR24223">
    <property type="entry name" value="ATP-BINDING CASSETTE SUB-FAMILY C"/>
    <property type="match status" value="1"/>
</dbReference>
<evidence type="ECO:0000259" key="9">
    <source>
        <dbReference type="PROSITE" id="PS50893"/>
    </source>
</evidence>
<gene>
    <name evidence="11" type="ORF">PHYEVI_LOCUS1188</name>
</gene>
<dbReference type="PROSITE" id="PS00211">
    <property type="entry name" value="ABC_TRANSPORTER_1"/>
    <property type="match status" value="2"/>
</dbReference>
<evidence type="ECO:0000313" key="11">
    <source>
        <dbReference type="EMBL" id="CAG9854728.1"/>
    </source>
</evidence>
<dbReference type="EMBL" id="OU900094">
    <property type="protein sequence ID" value="CAG9854728.1"/>
    <property type="molecule type" value="Genomic_DNA"/>
</dbReference>
<dbReference type="GO" id="GO:0016020">
    <property type="term" value="C:membrane"/>
    <property type="evidence" value="ECO:0007669"/>
    <property type="project" value="UniProtKB-SubCell"/>
</dbReference>
<name>A0A9N9TFD1_PHYSR</name>
<dbReference type="SMART" id="SM00382">
    <property type="entry name" value="AAA"/>
    <property type="match status" value="2"/>
</dbReference>
<evidence type="ECO:0000256" key="2">
    <source>
        <dbReference type="ARBA" id="ARBA00022448"/>
    </source>
</evidence>
<feature type="transmembrane region" description="Helical" evidence="8">
    <location>
        <begin position="775"/>
        <end position="796"/>
    </location>
</feature>
<dbReference type="OrthoDB" id="6500128at2759"/>
<dbReference type="Pfam" id="PF00005">
    <property type="entry name" value="ABC_tran"/>
    <property type="match status" value="2"/>
</dbReference>
<evidence type="ECO:0000256" key="3">
    <source>
        <dbReference type="ARBA" id="ARBA00022692"/>
    </source>
</evidence>
<dbReference type="SUPFAM" id="SSF52540">
    <property type="entry name" value="P-loop containing nucleoside triphosphate hydrolases"/>
    <property type="match status" value="2"/>
</dbReference>
<dbReference type="CDD" id="cd18579">
    <property type="entry name" value="ABC_6TM_ABCC_D1"/>
    <property type="match status" value="1"/>
</dbReference>
<sequence>MEEVKAELSRKPHPLERINIFSQIFFCWFPGYLSKGLKRELTEDDMYQTSNPQKSEYLADVLQESWEKEQKKSKPSLMKAIFSVFKYEILVYGVYNAFTDIIKIIQPLLISRLVTFFEKDSKDVNKTDIYVSAFLIVIVALTQVTSVHNYQMRVLTLGMKIRVGVCALIYRKALKLSKSSLAETTVGQMVNLLSNDVGRFDFTAQHIHTLWLAPTETVIVMIVLYWYVGPCGLVGCFFFLSFIPFQMYMAKLTSQYRLKTALRTDERVRLMNEIISGIQVIKMYTWEKPFAKLVEYVRQKEMYEIYHTSTIRSIMLSCNLTMSRNAVFLCVLAYVLTGNQLTASFAYTVASFYGFLRVSVTQQFPQGITQLAETRVSISRVQKFLSYEELDKDPAKITPKLINGSSEKPKKEDAKIKLKNVSVKWIRSLPENTLQGVNFDAESNQLIAIVGPVGGGKSSLLHVILKELLPLEGDVQVTGSVSYASQEPWLFGGSVRQNILFGNPYDENRYAETIKVCALERDLSLLPHGDRTLVGERGVALSGGQRARVNLARAVYKESDIYLLDDPLSAVDTHVGKQLFKDCITGYLKDKCVVLVTHQLQYLRPANCIYLLEDGVIKESGTYQALKKSDSAFTKLLASSEEEFKKQDNRKFSRTESVQSDMEELAEEEVVEMKREDRFTGKIDGKVYKKYFKYGGGILKTTALFCTFTAAQIFGSVSDIFLTKWVNIEQWRVENNQSSIIASNETLNGSISNSTSESIDADMVFWSDILSDNNALLIFSVLIVGTTILAVTRSVWYFRYCLTASTKLHNAMFNKIVYSPMLFFNTNPIGRVLNRFSKDIGALDETLPNCMIDTVGIGLIATGTIFVIATVNPWILLPAAVVIVIFYFIRKAFLASSRQIKRVEAVTRSPIFTHLAASLQGLTTIRAFNAERILTKEFDHFQNAYTSAYFMFLTANRAFGFWLDLHCVGLIGLVVVSILFIQNESFGGNVGLSLTQAITLSGMFQWGMRQWSELENQMTSVERVQEYSDLPTEKDADNKDLRPNWPSLGKIEFRKLFLKYSSDDPHVLKNLNFTINSKEKIGIVGRTGAGKSSLIQALFRLANTDGGILIDGIDTKNVKLDVLRSRLSIIPQEPVLFSGTLRKNLDPFDEHKDDVLWNALDEVELKHAVEELPAGLDSKMAEGGSNFSVGQRQLVCLARAIIRKNKILVMDEATANIDPMTDSIIQNTIREKFAGCTVLTIAHRLQTIMDSDRVLVMDAGQAVEFDHPFNLLEKKGVFHGLVRKTGSTMAANLYAMAEDNFNKRSQTA</sequence>
<dbReference type="InterPro" id="IPR027417">
    <property type="entry name" value="P-loop_NTPase"/>
</dbReference>
<keyword evidence="6 8" id="KW-1133">Transmembrane helix</keyword>
<feature type="transmembrane region" description="Helical" evidence="8">
    <location>
        <begin position="129"/>
        <end position="146"/>
    </location>
</feature>
<dbReference type="InterPro" id="IPR050173">
    <property type="entry name" value="ABC_transporter_C-like"/>
</dbReference>
<dbReference type="FunFam" id="3.40.50.300:FF:000163">
    <property type="entry name" value="Multidrug resistance-associated protein member 4"/>
    <property type="match status" value="1"/>
</dbReference>